<name>A0A022KYK0_9MICO</name>
<reference evidence="2 3" key="1">
    <citation type="journal article" date="2013" name="Genome Announc.">
        <title>Draft genome sequence of an Actinobacterium, Brachybacterium muris strain UCD-AY4.</title>
        <authorList>
            <person name="Lo J.R."/>
            <person name="Lang J.M."/>
            <person name="Darling A.E."/>
            <person name="Eisen J.A."/>
            <person name="Coil D.A."/>
        </authorList>
    </citation>
    <scope>NUCLEOTIDE SEQUENCE [LARGE SCALE GENOMIC DNA]</scope>
    <source>
        <strain evidence="2 3">UCD-AY4</strain>
    </source>
</reference>
<dbReference type="STRING" id="1249481.D641_0107045"/>
<dbReference type="AlphaFoldDB" id="A0A022KYK0"/>
<proteinExistence type="predicted"/>
<keyword evidence="2" id="KW-0808">Transferase</keyword>
<dbReference type="Pfam" id="PF13302">
    <property type="entry name" value="Acetyltransf_3"/>
    <property type="match status" value="1"/>
</dbReference>
<protein>
    <submittedName>
        <fullName evidence="2">Acetyltransferase</fullName>
    </submittedName>
</protein>
<accession>A0A022KYK0</accession>
<dbReference type="PROSITE" id="PS51186">
    <property type="entry name" value="GNAT"/>
    <property type="match status" value="1"/>
</dbReference>
<dbReference type="Gene3D" id="3.40.630.30">
    <property type="match status" value="1"/>
</dbReference>
<feature type="domain" description="N-acetyltransferase" evidence="1">
    <location>
        <begin position="25"/>
        <end position="188"/>
    </location>
</feature>
<dbReference type="PANTHER" id="PTHR43792">
    <property type="entry name" value="GNAT FAMILY, PUTATIVE (AFU_ORTHOLOGUE AFUA_3G00765)-RELATED-RELATED"/>
    <property type="match status" value="1"/>
</dbReference>
<comment type="caution">
    <text evidence="2">The sequence shown here is derived from an EMBL/GenBank/DDBJ whole genome shotgun (WGS) entry which is preliminary data.</text>
</comment>
<gene>
    <name evidence="2" type="ORF">D641_0107045</name>
</gene>
<dbReference type="InterPro" id="IPR016181">
    <property type="entry name" value="Acyl_CoA_acyltransferase"/>
</dbReference>
<dbReference type="EMBL" id="AORC01000008">
    <property type="protein sequence ID" value="EYT49589.1"/>
    <property type="molecule type" value="Genomic_DNA"/>
</dbReference>
<organism evidence="2 3">
    <name type="scientific">Brachybacterium muris UCD-AY4</name>
    <dbReference type="NCBI Taxonomy" id="1249481"/>
    <lineage>
        <taxon>Bacteria</taxon>
        <taxon>Bacillati</taxon>
        <taxon>Actinomycetota</taxon>
        <taxon>Actinomycetes</taxon>
        <taxon>Micrococcales</taxon>
        <taxon>Dermabacteraceae</taxon>
        <taxon>Brachybacterium</taxon>
    </lineage>
</organism>
<dbReference type="RefSeq" id="WP_017824945.1">
    <property type="nucleotide sequence ID" value="NZ_KB403093.1"/>
</dbReference>
<keyword evidence="3" id="KW-1185">Reference proteome</keyword>
<evidence type="ECO:0000313" key="2">
    <source>
        <dbReference type="EMBL" id="EYT49589.1"/>
    </source>
</evidence>
<dbReference type="HOGENOM" id="CLU_1552330_0_0_11"/>
<dbReference type="Proteomes" id="UP000019754">
    <property type="component" value="Unassembled WGS sequence"/>
</dbReference>
<dbReference type="PANTHER" id="PTHR43792:SF1">
    <property type="entry name" value="N-ACETYLTRANSFERASE DOMAIN-CONTAINING PROTEIN"/>
    <property type="match status" value="1"/>
</dbReference>
<evidence type="ECO:0000313" key="3">
    <source>
        <dbReference type="Proteomes" id="UP000019754"/>
    </source>
</evidence>
<dbReference type="InterPro" id="IPR000182">
    <property type="entry name" value="GNAT_dom"/>
</dbReference>
<dbReference type="SUPFAM" id="SSF55729">
    <property type="entry name" value="Acyl-CoA N-acyltransferases (Nat)"/>
    <property type="match status" value="1"/>
</dbReference>
<evidence type="ECO:0000259" key="1">
    <source>
        <dbReference type="PROSITE" id="PS51186"/>
    </source>
</evidence>
<dbReference type="GO" id="GO:0016747">
    <property type="term" value="F:acyltransferase activity, transferring groups other than amino-acyl groups"/>
    <property type="evidence" value="ECO:0007669"/>
    <property type="project" value="InterPro"/>
</dbReference>
<dbReference type="InterPro" id="IPR051531">
    <property type="entry name" value="N-acetyltransferase"/>
</dbReference>
<sequence length="188" mass="19439">MIRLDRLGPQHAAPILDGQDDLLTAEVFGVRWRADALAAFLDRATRWQADGPLREYAAVDDGSGAIRGAGAGGAGPAATHGGRDPGGELIGGGGLHLVGAGLERGQAALTYWVLSPHRGQGHGSAIATALTDLAREEPRITQLVLRIAPHNAASAAVARSLGATPTGTTERHPADVSCSVDRWTLPLR</sequence>